<dbReference type="GO" id="GO:0034087">
    <property type="term" value="P:establishment of mitotic sister chromatid cohesion"/>
    <property type="evidence" value="ECO:0007669"/>
    <property type="project" value="TreeGrafter"/>
</dbReference>
<dbReference type="EMBL" id="KK898900">
    <property type="protein sequence ID" value="KDQ65255.1"/>
    <property type="molecule type" value="Genomic_DNA"/>
</dbReference>
<dbReference type="GO" id="GO:0071169">
    <property type="term" value="P:establishment of protein localization to chromatin"/>
    <property type="evidence" value="ECO:0007669"/>
    <property type="project" value="TreeGrafter"/>
</dbReference>
<protein>
    <submittedName>
        <fullName evidence="2">Nipped-B-like protein</fullName>
    </submittedName>
</protein>
<gene>
    <name evidence="2" type="ORF">L798_00084</name>
</gene>
<dbReference type="GO" id="GO:0090694">
    <property type="term" value="C:Scc2-Scc4 cohesin loading complex"/>
    <property type="evidence" value="ECO:0007669"/>
    <property type="project" value="TreeGrafter"/>
</dbReference>
<proteinExistence type="predicted"/>
<feature type="chain" id="PRO_5001644003" evidence="1">
    <location>
        <begin position="22"/>
        <end position="176"/>
    </location>
</feature>
<keyword evidence="3" id="KW-1185">Reference proteome</keyword>
<dbReference type="GO" id="GO:0010468">
    <property type="term" value="P:regulation of gene expression"/>
    <property type="evidence" value="ECO:0007669"/>
    <property type="project" value="InterPro"/>
</dbReference>
<dbReference type="GO" id="GO:0003682">
    <property type="term" value="F:chromatin binding"/>
    <property type="evidence" value="ECO:0007669"/>
    <property type="project" value="TreeGrafter"/>
</dbReference>
<evidence type="ECO:0000256" key="1">
    <source>
        <dbReference type="SAM" id="SignalP"/>
    </source>
</evidence>
<dbReference type="Proteomes" id="UP000027135">
    <property type="component" value="Unassembled WGS sequence"/>
</dbReference>
<dbReference type="GO" id="GO:0140588">
    <property type="term" value="P:chromatin looping"/>
    <property type="evidence" value="ECO:0007669"/>
    <property type="project" value="InterPro"/>
</dbReference>
<dbReference type="STRING" id="136037.A0A067QGC9"/>
<reference evidence="2 3" key="1">
    <citation type="journal article" date="2014" name="Nat. Commun.">
        <title>Molecular traces of alternative social organization in a termite genome.</title>
        <authorList>
            <person name="Terrapon N."/>
            <person name="Li C."/>
            <person name="Robertson H.M."/>
            <person name="Ji L."/>
            <person name="Meng X."/>
            <person name="Booth W."/>
            <person name="Chen Z."/>
            <person name="Childers C.P."/>
            <person name="Glastad K.M."/>
            <person name="Gokhale K."/>
            <person name="Gowin J."/>
            <person name="Gronenberg W."/>
            <person name="Hermansen R.A."/>
            <person name="Hu H."/>
            <person name="Hunt B.G."/>
            <person name="Huylmans A.K."/>
            <person name="Khalil S.M."/>
            <person name="Mitchell R.D."/>
            <person name="Munoz-Torres M.C."/>
            <person name="Mustard J.A."/>
            <person name="Pan H."/>
            <person name="Reese J.T."/>
            <person name="Scharf M.E."/>
            <person name="Sun F."/>
            <person name="Vogel H."/>
            <person name="Xiao J."/>
            <person name="Yang W."/>
            <person name="Yang Z."/>
            <person name="Yang Z."/>
            <person name="Zhou J."/>
            <person name="Zhu J."/>
            <person name="Brent C.S."/>
            <person name="Elsik C.G."/>
            <person name="Goodisman M.A."/>
            <person name="Liberles D.A."/>
            <person name="Roe R.M."/>
            <person name="Vargo E.L."/>
            <person name="Vilcinskas A."/>
            <person name="Wang J."/>
            <person name="Bornberg-Bauer E."/>
            <person name="Korb J."/>
            <person name="Zhang G."/>
            <person name="Liebig J."/>
        </authorList>
    </citation>
    <scope>NUCLEOTIDE SEQUENCE [LARGE SCALE GENOMIC DNA]</scope>
    <source>
        <tissue evidence="2">Whole organism</tissue>
    </source>
</reference>
<dbReference type="GO" id="GO:0061775">
    <property type="term" value="F:cohesin loader activity"/>
    <property type="evidence" value="ECO:0007669"/>
    <property type="project" value="InterPro"/>
</dbReference>
<name>A0A067QGC9_ZOONE</name>
<dbReference type="PANTHER" id="PTHR21704:SF18">
    <property type="entry name" value="NIPPED-B-LIKE PROTEIN"/>
    <property type="match status" value="1"/>
</dbReference>
<dbReference type="AlphaFoldDB" id="A0A067QGC9"/>
<feature type="non-terminal residue" evidence="2">
    <location>
        <position position="176"/>
    </location>
</feature>
<evidence type="ECO:0000313" key="2">
    <source>
        <dbReference type="EMBL" id="KDQ65255.1"/>
    </source>
</evidence>
<dbReference type="InParanoid" id="A0A067QGC9"/>
<dbReference type="PANTHER" id="PTHR21704">
    <property type="entry name" value="NIPPED-B-LIKE PROTEIN DELANGIN SCC2-RELATED"/>
    <property type="match status" value="1"/>
</dbReference>
<keyword evidence="1" id="KW-0732">Signal</keyword>
<evidence type="ECO:0000313" key="3">
    <source>
        <dbReference type="Proteomes" id="UP000027135"/>
    </source>
</evidence>
<dbReference type="InterPro" id="IPR033031">
    <property type="entry name" value="Scc2/Nipped-B"/>
</dbReference>
<sequence>MGLQFSKLLTIIFLCVITCSSFQDDDEDEIKMWMELTMERVMRAADASLTSLYIMTSPNMPKRIYLEDVIDRIVLFTKYQLQNTIYPSFDPVYRVDPKKDLGSGRKKRAHAKEVREKSILTLYNKLHELVSLLAELLNIQVLTDTAVLHASSMGVAPFFVESVSELQLSALKLVTT</sequence>
<feature type="signal peptide" evidence="1">
    <location>
        <begin position="1"/>
        <end position="21"/>
    </location>
</feature>
<dbReference type="eggNOG" id="KOG1020">
    <property type="taxonomic scope" value="Eukaryota"/>
</dbReference>
<accession>A0A067QGC9</accession>
<organism evidence="2 3">
    <name type="scientific">Zootermopsis nevadensis</name>
    <name type="common">Dampwood termite</name>
    <dbReference type="NCBI Taxonomy" id="136037"/>
    <lineage>
        <taxon>Eukaryota</taxon>
        <taxon>Metazoa</taxon>
        <taxon>Ecdysozoa</taxon>
        <taxon>Arthropoda</taxon>
        <taxon>Hexapoda</taxon>
        <taxon>Insecta</taxon>
        <taxon>Pterygota</taxon>
        <taxon>Neoptera</taxon>
        <taxon>Polyneoptera</taxon>
        <taxon>Dictyoptera</taxon>
        <taxon>Blattodea</taxon>
        <taxon>Blattoidea</taxon>
        <taxon>Termitoidae</taxon>
        <taxon>Termopsidae</taxon>
        <taxon>Zootermopsis</taxon>
    </lineage>
</organism>
<dbReference type="GO" id="GO:1990414">
    <property type="term" value="P:replication-born double-strand break repair via sister chromatid exchange"/>
    <property type="evidence" value="ECO:0007669"/>
    <property type="project" value="TreeGrafter"/>
</dbReference>